<protein>
    <recommendedName>
        <fullName evidence="3">ADP-ribosyl-(Dinitrogen reductase) hydrolase</fullName>
    </recommendedName>
</protein>
<dbReference type="EMBL" id="PUGF01000002">
    <property type="protein sequence ID" value="PRC94669.1"/>
    <property type="molecule type" value="Genomic_DNA"/>
</dbReference>
<evidence type="ECO:0008006" key="3">
    <source>
        <dbReference type="Google" id="ProtNLM"/>
    </source>
</evidence>
<comment type="caution">
    <text evidence="1">The sequence shown here is derived from an EMBL/GenBank/DDBJ whole genome shotgun (WGS) entry which is preliminary data.</text>
</comment>
<evidence type="ECO:0000313" key="2">
    <source>
        <dbReference type="Proteomes" id="UP000237839"/>
    </source>
</evidence>
<proteinExistence type="predicted"/>
<organism evidence="1 2">
    <name type="scientific">Solimicrobium silvestre</name>
    <dbReference type="NCBI Taxonomy" id="2099400"/>
    <lineage>
        <taxon>Bacteria</taxon>
        <taxon>Pseudomonadati</taxon>
        <taxon>Pseudomonadota</taxon>
        <taxon>Betaproteobacteria</taxon>
        <taxon>Burkholderiales</taxon>
        <taxon>Oxalobacteraceae</taxon>
        <taxon>Solimicrobium</taxon>
    </lineage>
</organism>
<reference evidence="1 2" key="1">
    <citation type="submission" date="2018-02" db="EMBL/GenBank/DDBJ databases">
        <title>Solimicrobium silvestre gen. nov., sp. nov., isolated from alpine forest soil.</title>
        <authorList>
            <person name="Margesin R."/>
            <person name="Albuquerque L."/>
            <person name="Zhang D.-C."/>
            <person name="Froufe H.J.C."/>
            <person name="Severino R."/>
            <person name="Roxo I."/>
            <person name="Egas C."/>
            <person name="Da Costa M.S."/>
        </authorList>
    </citation>
    <scope>NUCLEOTIDE SEQUENCE [LARGE SCALE GENOMIC DNA]</scope>
    <source>
        <strain evidence="1 2">S20-91</strain>
    </source>
</reference>
<accession>A0A2S9H3W4</accession>
<gene>
    <name evidence="1" type="ORF">S2091_0672</name>
</gene>
<dbReference type="AlphaFoldDB" id="A0A2S9H3W4"/>
<dbReference type="RefSeq" id="WP_105530381.1">
    <property type="nucleotide sequence ID" value="NZ_PUGF01000002.1"/>
</dbReference>
<name>A0A2S9H3W4_9BURK</name>
<dbReference type="Proteomes" id="UP000237839">
    <property type="component" value="Unassembled WGS sequence"/>
</dbReference>
<keyword evidence="2" id="KW-1185">Reference proteome</keyword>
<evidence type="ECO:0000313" key="1">
    <source>
        <dbReference type="EMBL" id="PRC94669.1"/>
    </source>
</evidence>
<sequence length="93" mass="10884">MTLIIDPPIRVKLREKHQVSEVEVRECIRNTSGKYLMDDREEHKTNPPTYWFLSETDNGRMLKIVFMLKGSDMILKSAFEPRPSDIKTFNKAA</sequence>
<dbReference type="OrthoDB" id="8779628at2"/>